<dbReference type="FunFam" id="3.30.460.10:FF:000007">
    <property type="entry name" value="2'-5'-oligoadenylate synthetase 1"/>
    <property type="match status" value="1"/>
</dbReference>
<dbReference type="Gene3D" id="1.10.1410.20">
    <property type="entry name" value="2'-5'-oligoadenylate synthetase 1, domain 2"/>
    <property type="match status" value="1"/>
</dbReference>
<dbReference type="PANTHER" id="PTHR11258:SF16">
    <property type="entry name" value="2'-5'-OLIGOADENYLATE SYNTHASE-LIKE PROTEIN"/>
    <property type="match status" value="1"/>
</dbReference>
<dbReference type="InterPro" id="IPR000626">
    <property type="entry name" value="Ubiquitin-like_dom"/>
</dbReference>
<keyword evidence="2" id="KW-0399">Innate immunity</keyword>
<evidence type="ECO:0000256" key="3">
    <source>
        <dbReference type="ARBA" id="ARBA00022859"/>
    </source>
</evidence>
<reference evidence="8" key="1">
    <citation type="journal article" date="2011" name="Nature">
        <title>A high-resolution map of human evolutionary constraint using 29 mammals.</title>
        <authorList>
            <person name="Lindblad-Toh K."/>
            <person name="Garber M."/>
            <person name="Zuk O."/>
            <person name="Lin M.F."/>
            <person name="Parker B.J."/>
            <person name="Washietl S."/>
            <person name="Kheradpour P."/>
            <person name="Ernst J."/>
            <person name="Jordan G."/>
            <person name="Mauceli E."/>
            <person name="Ward L.D."/>
            <person name="Lowe C.B."/>
            <person name="Holloway A.K."/>
            <person name="Clamp M."/>
            <person name="Gnerre S."/>
            <person name="Alfoldi J."/>
            <person name="Beal K."/>
            <person name="Chang J."/>
            <person name="Clawson H."/>
            <person name="Cuff J."/>
            <person name="Di Palma F."/>
            <person name="Fitzgerald S."/>
            <person name="Flicek P."/>
            <person name="Guttman M."/>
            <person name="Hubisz M.J."/>
            <person name="Jaffe D.B."/>
            <person name="Jungreis I."/>
            <person name="Kent W.J."/>
            <person name="Kostka D."/>
            <person name="Lara M."/>
            <person name="Martins A.L."/>
            <person name="Massingham T."/>
            <person name="Moltke I."/>
            <person name="Raney B.J."/>
            <person name="Rasmussen M.D."/>
            <person name="Robinson J."/>
            <person name="Stark A."/>
            <person name="Vilella A.J."/>
            <person name="Wen J."/>
            <person name="Xie X."/>
            <person name="Zody M.C."/>
            <person name="Baldwin J."/>
            <person name="Bloom T."/>
            <person name="Chin C.W."/>
            <person name="Heiman D."/>
            <person name="Nicol R."/>
            <person name="Nusbaum C."/>
            <person name="Young S."/>
            <person name="Wilkinson J."/>
            <person name="Worley K.C."/>
            <person name="Kovar C.L."/>
            <person name="Muzny D.M."/>
            <person name="Gibbs R.A."/>
            <person name="Cree A."/>
            <person name="Dihn H.H."/>
            <person name="Fowler G."/>
            <person name="Jhangiani S."/>
            <person name="Joshi V."/>
            <person name="Lee S."/>
            <person name="Lewis L.R."/>
            <person name="Nazareth L.V."/>
            <person name="Okwuonu G."/>
            <person name="Santibanez J."/>
            <person name="Warren W.C."/>
            <person name="Mardis E.R."/>
            <person name="Weinstock G.M."/>
            <person name="Wilson R.K."/>
            <person name="Delehaunty K."/>
            <person name="Dooling D."/>
            <person name="Fronik C."/>
            <person name="Fulton L."/>
            <person name="Fulton B."/>
            <person name="Graves T."/>
            <person name="Minx P."/>
            <person name="Sodergren E."/>
            <person name="Birney E."/>
            <person name="Margulies E.H."/>
            <person name="Herrero J."/>
            <person name="Green E.D."/>
            <person name="Haussler D."/>
            <person name="Siepel A."/>
            <person name="Goldman N."/>
            <person name="Pollard K.S."/>
            <person name="Pedersen J.S."/>
            <person name="Lander E.S."/>
            <person name="Kellis M."/>
        </authorList>
    </citation>
    <scope>NUCLEOTIDE SEQUENCE [LARGE SCALE GENOMIC DNA]</scope>
    <source>
        <strain evidence="8">2N</strain>
    </source>
</reference>
<dbReference type="GO" id="GO:0070106">
    <property type="term" value="P:interleukin-27-mediated signaling pathway"/>
    <property type="evidence" value="ECO:0007669"/>
    <property type="project" value="Ensembl"/>
</dbReference>
<dbReference type="InterPro" id="IPR029071">
    <property type="entry name" value="Ubiquitin-like_domsf"/>
</dbReference>
<dbReference type="CDD" id="cd05400">
    <property type="entry name" value="NT_2-5OAS_ClassI-CCAase"/>
    <property type="match status" value="1"/>
</dbReference>
<dbReference type="PANTHER" id="PTHR11258">
    <property type="entry name" value="2-5 OLIGOADENYLATE SYNTHETASE"/>
    <property type="match status" value="1"/>
</dbReference>
<dbReference type="GO" id="GO:0016779">
    <property type="term" value="F:nucleotidyltransferase activity"/>
    <property type="evidence" value="ECO:0007669"/>
    <property type="project" value="InterPro"/>
</dbReference>
<dbReference type="eggNOG" id="KOG0001">
    <property type="taxonomic scope" value="Eukaryota"/>
</dbReference>
<dbReference type="GO" id="GO:0051607">
    <property type="term" value="P:defense response to virus"/>
    <property type="evidence" value="ECO:0007669"/>
    <property type="project" value="UniProtKB-KW"/>
</dbReference>
<keyword evidence="5" id="KW-0051">Antiviral defense</keyword>
<dbReference type="FunFam" id="1.10.1410.20:FF:000001">
    <property type="entry name" value="2'-5'-oligoadenylate synthetase 1"/>
    <property type="match status" value="1"/>
</dbReference>
<dbReference type="GO" id="GO:0045087">
    <property type="term" value="P:innate immune response"/>
    <property type="evidence" value="ECO:0007669"/>
    <property type="project" value="UniProtKB-KW"/>
</dbReference>
<dbReference type="GO" id="GO:0003677">
    <property type="term" value="F:DNA binding"/>
    <property type="evidence" value="ECO:0007669"/>
    <property type="project" value="Ensembl"/>
</dbReference>
<dbReference type="HOGENOM" id="CLU_040930_1_0_1"/>
<comment type="similarity">
    <text evidence="1">Belongs to the 2-5A synthase family.</text>
</comment>
<dbReference type="PROSITE" id="PS50152">
    <property type="entry name" value="25A_SYNTH_3"/>
    <property type="match status" value="1"/>
</dbReference>
<evidence type="ECO:0000256" key="1">
    <source>
        <dbReference type="ARBA" id="ARBA00009526"/>
    </source>
</evidence>
<dbReference type="SMART" id="SM00213">
    <property type="entry name" value="UBQ"/>
    <property type="match status" value="2"/>
</dbReference>
<dbReference type="FunCoup" id="H0V9N2">
    <property type="interactions" value="283"/>
</dbReference>
<organism evidence="7 8">
    <name type="scientific">Cavia porcellus</name>
    <name type="common">Guinea pig</name>
    <dbReference type="NCBI Taxonomy" id="10141"/>
    <lineage>
        <taxon>Eukaryota</taxon>
        <taxon>Metazoa</taxon>
        <taxon>Chordata</taxon>
        <taxon>Craniata</taxon>
        <taxon>Vertebrata</taxon>
        <taxon>Euteleostomi</taxon>
        <taxon>Mammalia</taxon>
        <taxon>Eutheria</taxon>
        <taxon>Euarchontoglires</taxon>
        <taxon>Glires</taxon>
        <taxon>Rodentia</taxon>
        <taxon>Hystricomorpha</taxon>
        <taxon>Caviidae</taxon>
        <taxon>Cavia</taxon>
    </lineage>
</organism>
<evidence type="ECO:0000256" key="5">
    <source>
        <dbReference type="ARBA" id="ARBA00023118"/>
    </source>
</evidence>
<dbReference type="AlphaFoldDB" id="H0V9N2"/>
<dbReference type="VEuPathDB" id="HostDB:ENSCPOG00000007251"/>
<dbReference type="Pfam" id="PF10421">
    <property type="entry name" value="OAS1_C"/>
    <property type="match status" value="1"/>
</dbReference>
<sequence length="530" mass="60731">MGYRLYICPAVGLSAEMALTHELYGIPVSKLDSFVAQWLQPSRQWKEEVLEVVRTVEQFLREEFVHWEQGLDQEVRVLKVVKVGSFGNGTVIRGTMDVELVVFLSCFHSFQEEAKHHQAALRLLRKKASCCQDLLALGLSDLRVVQGVPDTLVLSIETGETEEPINVTIVPAYRALGPSVPNSQLPPEVYVNLIKACRYPGNFSPSFSELQRNFVKHQPTKLKSLLRLVNHWYQQYVIAKCPRANLPPPYALDLLTIYAWEMGTQQEKSFSLAEGLTTVMELLLDAELVCIYWTKYYTLQNPVIEGYVRKQLKKERPIILDPADPTHNVAEGYRWDIMAQRACQCLKQDCCYDSNDTPVPSWDVKRARDIQVTVEQWGHPDLIIWMNPYDSISKMKEKIRQSRGYAGLQRLSFQEPGSERQLLSSHCSLAYYGIFSDTRIFLLVTVSPEIQVFVKNPDGRSFAYAIHPYHLILGLKQRIEDRQGLPSKQQQLEFRGHILQDWYDVACYGIQDSDTIILSKKAEQALFPLT</sequence>
<dbReference type="SUPFAM" id="SSF81301">
    <property type="entry name" value="Nucleotidyltransferase"/>
    <property type="match status" value="1"/>
</dbReference>
<dbReference type="InterPro" id="IPR018952">
    <property type="entry name" value="2-5-oligoAdlate_synth_1_dom2/C"/>
</dbReference>
<dbReference type="InterPro" id="IPR043519">
    <property type="entry name" value="NT_sf"/>
</dbReference>
<dbReference type="EMBL" id="AAKN02007162">
    <property type="status" value="NOT_ANNOTATED_CDS"/>
    <property type="molecule type" value="Genomic_DNA"/>
</dbReference>
<evidence type="ECO:0000313" key="8">
    <source>
        <dbReference type="Proteomes" id="UP000005447"/>
    </source>
</evidence>
<dbReference type="GO" id="GO:0005730">
    <property type="term" value="C:nucleolus"/>
    <property type="evidence" value="ECO:0007669"/>
    <property type="project" value="Ensembl"/>
</dbReference>
<dbReference type="GO" id="GO:0045071">
    <property type="term" value="P:negative regulation of viral genome replication"/>
    <property type="evidence" value="ECO:0007669"/>
    <property type="project" value="Ensembl"/>
</dbReference>
<keyword evidence="8" id="KW-1185">Reference proteome</keyword>
<name>H0V9N2_CAVPO</name>
<dbReference type="FunFam" id="3.10.20.90:FF:000205">
    <property type="entry name" value="2'-5'-oligoadenylate synthase-like protein 2"/>
    <property type="match status" value="1"/>
</dbReference>
<evidence type="ECO:0000313" key="7">
    <source>
        <dbReference type="Ensembl" id="ENSCPOP00000006532.3"/>
    </source>
</evidence>
<dbReference type="Gene3D" id="3.10.20.90">
    <property type="entry name" value="Phosphatidylinositol 3-kinase Catalytic Subunit, Chain A, domain 1"/>
    <property type="match status" value="1"/>
</dbReference>
<dbReference type="Proteomes" id="UP000005447">
    <property type="component" value="Unassembled WGS sequence"/>
</dbReference>
<accession>H0V9N2</accession>
<dbReference type="OMA" id="VICIYWT"/>
<dbReference type="PROSITE" id="PS50053">
    <property type="entry name" value="UBIQUITIN_2"/>
    <property type="match status" value="1"/>
</dbReference>
<dbReference type="Bgee" id="ENSCPOG00000007251">
    <property type="expression patterns" value="Expressed in liver and 6 other cell types or tissues"/>
</dbReference>
<dbReference type="GO" id="GO:0005829">
    <property type="term" value="C:cytosol"/>
    <property type="evidence" value="ECO:0007669"/>
    <property type="project" value="Ensembl"/>
</dbReference>
<dbReference type="InterPro" id="IPR006116">
    <property type="entry name" value="NT_2-5OAS_ClassI-CCAase"/>
</dbReference>
<dbReference type="STRING" id="10141.ENSCPOP00000006532"/>
<dbReference type="GO" id="GO:0005654">
    <property type="term" value="C:nucleoplasm"/>
    <property type="evidence" value="ECO:0007669"/>
    <property type="project" value="Ensembl"/>
</dbReference>
<feature type="domain" description="Ubiquitin-like" evidence="6">
    <location>
        <begin position="450"/>
        <end position="525"/>
    </location>
</feature>
<reference evidence="7" key="3">
    <citation type="submission" date="2025-09" db="UniProtKB">
        <authorList>
            <consortium name="Ensembl"/>
        </authorList>
    </citation>
    <scope>IDENTIFICATION</scope>
    <source>
        <strain evidence="7">2N</strain>
    </source>
</reference>
<keyword evidence="4" id="KW-0694">RNA-binding</keyword>
<dbReference type="CDD" id="cd01811">
    <property type="entry name" value="Ubl1_OASL"/>
    <property type="match status" value="1"/>
</dbReference>
<dbReference type="SUPFAM" id="SSF81631">
    <property type="entry name" value="PAP/OAS1 substrate-binding domain"/>
    <property type="match status" value="1"/>
</dbReference>
<keyword evidence="3" id="KW-0391">Immunity</keyword>
<dbReference type="Ensembl" id="ENSCPOT00000007323.3">
    <property type="protein sequence ID" value="ENSCPOP00000006532.3"/>
    <property type="gene ID" value="ENSCPOG00000007251.4"/>
</dbReference>
<dbReference type="Pfam" id="PF00240">
    <property type="entry name" value="ubiquitin"/>
    <property type="match status" value="1"/>
</dbReference>
<dbReference type="SUPFAM" id="SSF54236">
    <property type="entry name" value="Ubiquitin-like"/>
    <property type="match status" value="2"/>
</dbReference>
<proteinExistence type="inferred from homology"/>
<dbReference type="GO" id="GO:0016020">
    <property type="term" value="C:membrane"/>
    <property type="evidence" value="ECO:0007669"/>
    <property type="project" value="TreeGrafter"/>
</dbReference>
<gene>
    <name evidence="7" type="primary">OASL</name>
</gene>
<dbReference type="InterPro" id="IPR006117">
    <property type="entry name" value="2-5OAS_C_CS"/>
</dbReference>
<protein>
    <submittedName>
        <fullName evidence="7">2'-5'-oligoadenylate synthetase like</fullName>
    </submittedName>
</protein>
<dbReference type="PROSITE" id="PS00833">
    <property type="entry name" value="25A_SYNTH_2"/>
    <property type="match status" value="1"/>
</dbReference>
<dbReference type="GeneTree" id="ENSGT00510000046406"/>
<dbReference type="GO" id="GO:0003725">
    <property type="term" value="F:double-stranded RNA binding"/>
    <property type="evidence" value="ECO:0007669"/>
    <property type="project" value="Ensembl"/>
</dbReference>
<dbReference type="GO" id="GO:1900246">
    <property type="term" value="P:positive regulation of RIG-I signaling pathway"/>
    <property type="evidence" value="ECO:0007669"/>
    <property type="project" value="Ensembl"/>
</dbReference>
<evidence type="ECO:0000256" key="2">
    <source>
        <dbReference type="ARBA" id="ARBA00022588"/>
    </source>
</evidence>
<dbReference type="InParanoid" id="H0V9N2"/>
<evidence type="ECO:0000259" key="6">
    <source>
        <dbReference type="PROSITE" id="PS50053"/>
    </source>
</evidence>
<dbReference type="Gene3D" id="3.30.460.10">
    <property type="entry name" value="Beta Polymerase, domain 2"/>
    <property type="match status" value="1"/>
</dbReference>
<evidence type="ECO:0000256" key="4">
    <source>
        <dbReference type="ARBA" id="ARBA00022884"/>
    </source>
</evidence>
<reference evidence="7" key="2">
    <citation type="submission" date="2025-08" db="UniProtKB">
        <authorList>
            <consortium name="Ensembl"/>
        </authorList>
    </citation>
    <scope>IDENTIFICATION</scope>
    <source>
        <strain evidence="7">2N</strain>
    </source>
</reference>